<name>A0A7D9ENL6_PARCT</name>
<reference evidence="2" key="1">
    <citation type="submission" date="2020-04" db="EMBL/GenBank/DDBJ databases">
        <authorList>
            <person name="Alioto T."/>
            <person name="Alioto T."/>
            <person name="Gomez Garrido J."/>
        </authorList>
    </citation>
    <scope>NUCLEOTIDE SEQUENCE</scope>
    <source>
        <strain evidence="2">A484AB</strain>
    </source>
</reference>
<accession>A0A7D9ENL6</accession>
<dbReference type="Proteomes" id="UP001152795">
    <property type="component" value="Unassembled WGS sequence"/>
</dbReference>
<proteinExistence type="predicted"/>
<comment type="caution">
    <text evidence="2">The sequence shown here is derived from an EMBL/GenBank/DDBJ whole genome shotgun (WGS) entry which is preliminary data.</text>
</comment>
<feature type="compositionally biased region" description="Basic and acidic residues" evidence="1">
    <location>
        <begin position="56"/>
        <end position="78"/>
    </location>
</feature>
<dbReference type="EMBL" id="CACRXK020007399">
    <property type="protein sequence ID" value="CAB4012146.1"/>
    <property type="molecule type" value="Genomic_DNA"/>
</dbReference>
<feature type="compositionally biased region" description="Low complexity" evidence="1">
    <location>
        <begin position="22"/>
        <end position="40"/>
    </location>
</feature>
<keyword evidence="3" id="KW-1185">Reference proteome</keyword>
<evidence type="ECO:0000313" key="3">
    <source>
        <dbReference type="Proteomes" id="UP001152795"/>
    </source>
</evidence>
<gene>
    <name evidence="2" type="ORF">PACLA_8A016382</name>
</gene>
<feature type="region of interest" description="Disordered" evidence="1">
    <location>
        <begin position="1"/>
        <end position="130"/>
    </location>
</feature>
<evidence type="ECO:0000256" key="1">
    <source>
        <dbReference type="SAM" id="MobiDB-lite"/>
    </source>
</evidence>
<protein>
    <submittedName>
        <fullName evidence="2">Uncharacterized protein</fullName>
    </submittedName>
</protein>
<dbReference type="AlphaFoldDB" id="A0A7D9ENL6"/>
<sequence>MDTDQATAEKLTPAKGDKAKATGENTPETTTEVTMETGQESGKKDDTVTKQIENNKMAELHVSDTELDKDISADDHQTGGKRKKGSQTKPKKPQKTTTRFTIQQKPKKQNGHENGAAKLFGAQARIEAGG</sequence>
<evidence type="ECO:0000313" key="2">
    <source>
        <dbReference type="EMBL" id="CAB4012146.1"/>
    </source>
</evidence>
<feature type="compositionally biased region" description="Basic residues" evidence="1">
    <location>
        <begin position="79"/>
        <end position="94"/>
    </location>
</feature>
<organism evidence="2 3">
    <name type="scientific">Paramuricea clavata</name>
    <name type="common">Red gorgonian</name>
    <name type="synonym">Violescent sea-whip</name>
    <dbReference type="NCBI Taxonomy" id="317549"/>
    <lineage>
        <taxon>Eukaryota</taxon>
        <taxon>Metazoa</taxon>
        <taxon>Cnidaria</taxon>
        <taxon>Anthozoa</taxon>
        <taxon>Octocorallia</taxon>
        <taxon>Malacalcyonacea</taxon>
        <taxon>Plexauridae</taxon>
        <taxon>Paramuricea</taxon>
    </lineage>
</organism>